<dbReference type="RefSeq" id="WP_017828519.1">
    <property type="nucleotide sequence ID" value="NZ_CP025299.1"/>
</dbReference>
<dbReference type="PROSITE" id="PS50937">
    <property type="entry name" value="HTH_MERR_2"/>
    <property type="match status" value="1"/>
</dbReference>
<evidence type="ECO:0000313" key="1">
    <source>
        <dbReference type="EMBL" id="AUG28142.1"/>
    </source>
</evidence>
<dbReference type="InterPro" id="IPR009061">
    <property type="entry name" value="DNA-bd_dom_put_sf"/>
</dbReference>
<organism evidence="1 2">
    <name type="scientific">Microbacterium hominis</name>
    <dbReference type="NCBI Taxonomy" id="162426"/>
    <lineage>
        <taxon>Bacteria</taxon>
        <taxon>Bacillati</taxon>
        <taxon>Actinomycetota</taxon>
        <taxon>Actinomycetes</taxon>
        <taxon>Micrococcales</taxon>
        <taxon>Microbacteriaceae</taxon>
        <taxon>Microbacterium</taxon>
    </lineage>
</organism>
<dbReference type="GO" id="GO:0003677">
    <property type="term" value="F:DNA binding"/>
    <property type="evidence" value="ECO:0007669"/>
    <property type="project" value="InterPro"/>
</dbReference>
<dbReference type="AlphaFoldDB" id="A0A134DE22"/>
<sequence>MRIGELADAAGTTAKTLRFYEDQGLLPPAGRTPSGYRNYTAETIARIDFIHRGQAAGLTLAQIQQILHIRDHGQAPCSHVRDLLDARLTDIDQQLRQLHDLRDTLAGLRDQAEHVEPDTCSSDQVCRYL</sequence>
<dbReference type="CDD" id="cd04770">
    <property type="entry name" value="HTH_HMRTR"/>
    <property type="match status" value="1"/>
</dbReference>
<dbReference type="KEGG" id="mhos:CXR34_00800"/>
<dbReference type="InterPro" id="IPR047057">
    <property type="entry name" value="MerR_fam"/>
</dbReference>
<dbReference type="Proteomes" id="UP000233276">
    <property type="component" value="Chromosome"/>
</dbReference>
<dbReference type="PRINTS" id="PR00040">
    <property type="entry name" value="HTHMERR"/>
</dbReference>
<dbReference type="PANTHER" id="PTHR30204:SF94">
    <property type="entry name" value="HEAVY METAL-DEPENDENT TRANSCRIPTIONAL REGULATOR HI_0293-RELATED"/>
    <property type="match status" value="1"/>
</dbReference>
<name>A0A134DE22_9MICO</name>
<dbReference type="SUPFAM" id="SSF46955">
    <property type="entry name" value="Putative DNA-binding domain"/>
    <property type="match status" value="1"/>
</dbReference>
<dbReference type="OrthoDB" id="9802039at2"/>
<gene>
    <name evidence="1" type="ORF">CXR34_00800</name>
</gene>
<dbReference type="InterPro" id="IPR000551">
    <property type="entry name" value="MerR-type_HTH_dom"/>
</dbReference>
<dbReference type="PANTHER" id="PTHR30204">
    <property type="entry name" value="REDOX-CYCLING DRUG-SENSING TRANSCRIPTIONAL ACTIVATOR SOXR"/>
    <property type="match status" value="1"/>
</dbReference>
<accession>A0A134DE22</accession>
<protein>
    <submittedName>
        <fullName evidence="1">Heavy metal-responsive transcriptional regulator</fullName>
    </submittedName>
</protein>
<dbReference type="GO" id="GO:0003700">
    <property type="term" value="F:DNA-binding transcription factor activity"/>
    <property type="evidence" value="ECO:0007669"/>
    <property type="project" value="InterPro"/>
</dbReference>
<dbReference type="Pfam" id="PF13411">
    <property type="entry name" value="MerR_1"/>
    <property type="match status" value="1"/>
</dbReference>
<dbReference type="SMART" id="SM00422">
    <property type="entry name" value="HTH_MERR"/>
    <property type="match status" value="1"/>
</dbReference>
<reference evidence="1 2" key="1">
    <citation type="submission" date="2017-12" db="EMBL/GenBank/DDBJ databases">
        <title>Isolation and characterization of estrogens degradatiion strain Microbacterium hominis SJTG1.</title>
        <authorList>
            <person name="Xiong W."/>
            <person name="Yin C."/>
            <person name="Zheng D."/>
            <person name="Liang R."/>
        </authorList>
    </citation>
    <scope>NUCLEOTIDE SEQUENCE [LARGE SCALE GENOMIC DNA]</scope>
    <source>
        <strain evidence="1 2">SJTG1</strain>
    </source>
</reference>
<dbReference type="Gene3D" id="1.10.1660.10">
    <property type="match status" value="1"/>
</dbReference>
<dbReference type="EMBL" id="CP025299">
    <property type="protein sequence ID" value="AUG28142.1"/>
    <property type="molecule type" value="Genomic_DNA"/>
</dbReference>
<proteinExistence type="predicted"/>
<evidence type="ECO:0000313" key="2">
    <source>
        <dbReference type="Proteomes" id="UP000233276"/>
    </source>
</evidence>